<keyword evidence="1" id="KW-0732">Signal</keyword>
<evidence type="ECO:0000256" key="1">
    <source>
        <dbReference type="SAM" id="SignalP"/>
    </source>
</evidence>
<evidence type="ECO:0000313" key="3">
    <source>
        <dbReference type="EMBL" id="MCL2915857.1"/>
    </source>
</evidence>
<dbReference type="RefSeq" id="WP_249250418.1">
    <property type="nucleotide sequence ID" value="NZ_JAKIKT010000009.1"/>
</dbReference>
<dbReference type="Proteomes" id="UP001202831">
    <property type="component" value="Unassembled WGS sequence"/>
</dbReference>
<evidence type="ECO:0000259" key="2">
    <source>
        <dbReference type="SMART" id="SM00014"/>
    </source>
</evidence>
<comment type="caution">
    <text evidence="3">The sequence shown here is derived from an EMBL/GenBank/DDBJ whole genome shotgun (WGS) entry which is preliminary data.</text>
</comment>
<organism evidence="3 4">
    <name type="scientific">Shewanella corallii</name>
    <dbReference type="NCBI Taxonomy" id="560080"/>
    <lineage>
        <taxon>Bacteria</taxon>
        <taxon>Pseudomonadati</taxon>
        <taxon>Pseudomonadota</taxon>
        <taxon>Gammaproteobacteria</taxon>
        <taxon>Alteromonadales</taxon>
        <taxon>Shewanellaceae</taxon>
        <taxon>Shewanella</taxon>
    </lineage>
</organism>
<reference evidence="3 4" key="1">
    <citation type="submission" date="2022-01" db="EMBL/GenBank/DDBJ databases">
        <title>Whole genome-based taxonomy of the Shewanellaceae.</title>
        <authorList>
            <person name="Martin-Rodriguez A.J."/>
        </authorList>
    </citation>
    <scope>NUCLEOTIDE SEQUENCE [LARGE SCALE GENOMIC DNA]</scope>
    <source>
        <strain evidence="3 4">DSM 21332</strain>
    </source>
</reference>
<dbReference type="Gene3D" id="1.20.144.10">
    <property type="entry name" value="Phosphatidic acid phosphatase type 2/haloperoxidase"/>
    <property type="match status" value="1"/>
</dbReference>
<protein>
    <submittedName>
        <fullName evidence="3">Phosphatase PAP2 family protein</fullName>
    </submittedName>
</protein>
<feature type="chain" id="PRO_5046586575" evidence="1">
    <location>
        <begin position="22"/>
        <end position="177"/>
    </location>
</feature>
<evidence type="ECO:0000313" key="4">
    <source>
        <dbReference type="Proteomes" id="UP001202831"/>
    </source>
</evidence>
<dbReference type="InterPro" id="IPR036938">
    <property type="entry name" value="PAP2/HPO_sf"/>
</dbReference>
<gene>
    <name evidence="3" type="ORF">L2725_19125</name>
</gene>
<proteinExistence type="predicted"/>
<dbReference type="Pfam" id="PF01569">
    <property type="entry name" value="PAP2"/>
    <property type="match status" value="1"/>
</dbReference>
<feature type="signal peptide" evidence="1">
    <location>
        <begin position="1"/>
        <end position="21"/>
    </location>
</feature>
<sequence length="177" mass="19021">MRLLVLMTAMAGLLLTPVARANSDLETSGDVLHLLLPATAFGATLFHEEGDEGSWQLIKAAVSSRVVVEGLKWGIDKERPDGSGNDSFPSGHTSDSFMAATFINQRYGWEWGVPAYAVATYVGYTRVESDKHEIEDVLAGAAIGALAGWYFTTPYEGLTVVPIAGNGQYGLYVSGRF</sequence>
<dbReference type="CDD" id="cd03394">
    <property type="entry name" value="PAP2_like_5"/>
    <property type="match status" value="1"/>
</dbReference>
<feature type="domain" description="Phosphatidic acid phosphatase type 2/haloperoxidase" evidence="2">
    <location>
        <begin position="56"/>
        <end position="152"/>
    </location>
</feature>
<dbReference type="EMBL" id="JAKIKT010000009">
    <property type="protein sequence ID" value="MCL2915857.1"/>
    <property type="molecule type" value="Genomic_DNA"/>
</dbReference>
<dbReference type="InterPro" id="IPR000326">
    <property type="entry name" value="PAP2/HPO"/>
</dbReference>
<keyword evidence="4" id="KW-1185">Reference proteome</keyword>
<dbReference type="SMART" id="SM00014">
    <property type="entry name" value="acidPPc"/>
    <property type="match status" value="1"/>
</dbReference>
<name>A0ABT0NBX2_9GAMM</name>
<dbReference type="SUPFAM" id="SSF48317">
    <property type="entry name" value="Acid phosphatase/Vanadium-dependent haloperoxidase"/>
    <property type="match status" value="1"/>
</dbReference>
<accession>A0ABT0NBX2</accession>